<evidence type="ECO:0000256" key="1">
    <source>
        <dbReference type="SAM" id="Phobius"/>
    </source>
</evidence>
<dbReference type="InterPro" id="IPR011047">
    <property type="entry name" value="Quinoprotein_ADH-like_sf"/>
</dbReference>
<keyword evidence="1" id="KW-0472">Membrane</keyword>
<dbReference type="InterPro" id="IPR002372">
    <property type="entry name" value="PQQ_rpt_dom"/>
</dbReference>
<comment type="caution">
    <text evidence="3">The sequence shown here is derived from an EMBL/GenBank/DDBJ whole genome shotgun (WGS) entry which is preliminary data.</text>
</comment>
<accession>A0ABD5LVE1</accession>
<dbReference type="Gene3D" id="2.140.10.10">
    <property type="entry name" value="Quinoprotein alcohol dehydrogenase-like superfamily"/>
    <property type="match status" value="1"/>
</dbReference>
<feature type="domain" description="Pyrrolo-quinoline quinone repeat" evidence="2">
    <location>
        <begin position="81"/>
        <end position="120"/>
    </location>
</feature>
<sequence>MGTRPRLDIIFILGLLLIPFTLNNNVYTCRTNKIGLFTLLATTLIIILGSSLTDPHAINGQFTQQQPTNSISPIGVNDNDWPAYGRTQAGIRYSPLTQINSDNVDKLVEKWTFHTGDEKELMMPLR</sequence>
<keyword evidence="1" id="KW-0812">Transmembrane</keyword>
<proteinExistence type="predicted"/>
<dbReference type="Pfam" id="PF01011">
    <property type="entry name" value="PQQ"/>
    <property type="match status" value="1"/>
</dbReference>
<gene>
    <name evidence="3" type="ORF">I3679_005030</name>
</gene>
<name>A0ABD5LVE1_PROMI</name>
<dbReference type="AlphaFoldDB" id="A0ABD5LVE1"/>
<organism evidence="3">
    <name type="scientific">Proteus mirabilis</name>
    <dbReference type="NCBI Taxonomy" id="584"/>
    <lineage>
        <taxon>Bacteria</taxon>
        <taxon>Pseudomonadati</taxon>
        <taxon>Pseudomonadota</taxon>
        <taxon>Gammaproteobacteria</taxon>
        <taxon>Enterobacterales</taxon>
        <taxon>Morganellaceae</taxon>
        <taxon>Proteus</taxon>
    </lineage>
</organism>
<keyword evidence="1" id="KW-1133">Transmembrane helix</keyword>
<protein>
    <recommendedName>
        <fullName evidence="2">Pyrrolo-quinoline quinone repeat domain-containing protein</fullName>
    </recommendedName>
</protein>
<feature type="transmembrane region" description="Helical" evidence="1">
    <location>
        <begin position="34"/>
        <end position="52"/>
    </location>
</feature>
<reference evidence="3" key="1">
    <citation type="submission" date="2021-05" db="EMBL/GenBank/DDBJ databases">
        <title>First report of NDM-5 and VEB-6 producing Proteus mirabilis isolated from blood of a sepsis patient in Kolkata, India.</title>
        <authorList>
            <person name="Halder G."/>
            <person name="Chaudhuri B."/>
            <person name="Dutta S."/>
        </authorList>
    </citation>
    <scope>NUCLEOTIDE SEQUENCE [LARGE SCALE GENOMIC DNA]</scope>
    <source>
        <strain evidence="3">7049</strain>
    </source>
</reference>
<evidence type="ECO:0000313" key="3">
    <source>
        <dbReference type="EMBL" id="MEY2343851.1"/>
    </source>
</evidence>
<dbReference type="EMBL" id="JADQCH020000001">
    <property type="protein sequence ID" value="MEY2343851.1"/>
    <property type="molecule type" value="Genomic_DNA"/>
</dbReference>
<evidence type="ECO:0000259" key="2">
    <source>
        <dbReference type="Pfam" id="PF01011"/>
    </source>
</evidence>
<feature type="transmembrane region" description="Helical" evidence="1">
    <location>
        <begin position="6"/>
        <end position="22"/>
    </location>
</feature>
<dbReference type="SUPFAM" id="SSF50998">
    <property type="entry name" value="Quinoprotein alcohol dehydrogenase-like"/>
    <property type="match status" value="1"/>
</dbReference>